<dbReference type="EMBL" id="MN740785">
    <property type="protein sequence ID" value="QHU11428.1"/>
    <property type="molecule type" value="Genomic_DNA"/>
</dbReference>
<proteinExistence type="predicted"/>
<sequence>MSVSEKANPVATEMFEKMRKAFLEKVSDEDREKYMKFGERFYNSFDVNTGTPIQENNAGNPVICMEEALAYVVESLKSGLHPSRLTYDEAMIVKAGYGDQWYEKWGYTVQDIPSELLQ</sequence>
<protein>
    <submittedName>
        <fullName evidence="1">Uncharacterized protein</fullName>
    </submittedName>
</protein>
<organism evidence="1">
    <name type="scientific">viral metagenome</name>
    <dbReference type="NCBI Taxonomy" id="1070528"/>
    <lineage>
        <taxon>unclassified sequences</taxon>
        <taxon>metagenomes</taxon>
        <taxon>organismal metagenomes</taxon>
    </lineage>
</organism>
<dbReference type="AlphaFoldDB" id="A0A6C0K5A9"/>
<evidence type="ECO:0000313" key="1">
    <source>
        <dbReference type="EMBL" id="QHU11428.1"/>
    </source>
</evidence>
<reference evidence="1" key="1">
    <citation type="journal article" date="2020" name="Nature">
        <title>Giant virus diversity and host interactions through global metagenomics.</title>
        <authorList>
            <person name="Schulz F."/>
            <person name="Roux S."/>
            <person name="Paez-Espino D."/>
            <person name="Jungbluth S."/>
            <person name="Walsh D.A."/>
            <person name="Denef V.J."/>
            <person name="McMahon K.D."/>
            <person name="Konstantinidis K.T."/>
            <person name="Eloe-Fadrosh E.A."/>
            <person name="Kyrpides N.C."/>
            <person name="Woyke T."/>
        </authorList>
    </citation>
    <scope>NUCLEOTIDE SEQUENCE</scope>
    <source>
        <strain evidence="1">GVMAG-S-1101169-75</strain>
    </source>
</reference>
<accession>A0A6C0K5A9</accession>
<name>A0A6C0K5A9_9ZZZZ</name>